<keyword evidence="1" id="KW-0812">Transmembrane</keyword>
<dbReference type="Proteomes" id="UP000325161">
    <property type="component" value="Chromosome"/>
</dbReference>
<dbReference type="OrthoDB" id="5654021at2"/>
<dbReference type="KEGG" id="pacr:FXN63_11010"/>
<dbReference type="AlphaFoldDB" id="A0A5C0B0D8"/>
<accession>A0A5C0B0D8</accession>
<name>A0A5C0B0D8_9BURK</name>
<evidence type="ECO:0000313" key="2">
    <source>
        <dbReference type="EMBL" id="QEI06301.1"/>
    </source>
</evidence>
<keyword evidence="1" id="KW-0472">Membrane</keyword>
<keyword evidence="1" id="KW-1133">Transmembrane helix</keyword>
<reference evidence="2 3" key="1">
    <citation type="submission" date="2019-08" db="EMBL/GenBank/DDBJ databases">
        <title>Amphibian skin-associated Pigmentiphaga: genome sequence and occurrence across geography and hosts.</title>
        <authorList>
            <person name="Bletz M.C."/>
            <person name="Bunk B."/>
            <person name="Sproeer C."/>
            <person name="Biwer P."/>
            <person name="Reiter S."/>
            <person name="Rabemananjara F.C.E."/>
            <person name="Schulz S."/>
            <person name="Overmann J."/>
            <person name="Vences M."/>
        </authorList>
    </citation>
    <scope>NUCLEOTIDE SEQUENCE [LARGE SCALE GENOMIC DNA]</scope>
    <source>
        <strain evidence="2 3">Mada1488</strain>
    </source>
</reference>
<gene>
    <name evidence="2" type="ORF">FXN63_11010</name>
</gene>
<protein>
    <submittedName>
        <fullName evidence="2">NfeD family protein</fullName>
    </submittedName>
</protein>
<keyword evidence="3" id="KW-1185">Reference proteome</keyword>
<organism evidence="2 3">
    <name type="scientific">Pigmentiphaga aceris</name>
    <dbReference type="NCBI Taxonomy" id="1940612"/>
    <lineage>
        <taxon>Bacteria</taxon>
        <taxon>Pseudomonadati</taxon>
        <taxon>Pseudomonadota</taxon>
        <taxon>Betaproteobacteria</taxon>
        <taxon>Burkholderiales</taxon>
        <taxon>Alcaligenaceae</taxon>
        <taxon>Pigmentiphaga</taxon>
    </lineage>
</organism>
<feature type="transmembrane region" description="Helical" evidence="1">
    <location>
        <begin position="7"/>
        <end position="35"/>
    </location>
</feature>
<evidence type="ECO:0000313" key="3">
    <source>
        <dbReference type="Proteomes" id="UP000325161"/>
    </source>
</evidence>
<sequence length="154" mass="16819">MSLSWIWFGLAVLALIGEVLSGTFYLLVIAAAFGLAGLGAWFGLTWALQMAIVAVAAILGVLVLRRAGVLRKVRSTDDRRDVNVNLDIGQVIHIDAWRDDGTSRARHRGAQWEVKLVPNVPQAPGLHRIVEVRGSQFLVTPHTSLNTPAHETHT</sequence>
<evidence type="ECO:0000256" key="1">
    <source>
        <dbReference type="SAM" id="Phobius"/>
    </source>
</evidence>
<feature type="transmembrane region" description="Helical" evidence="1">
    <location>
        <begin position="41"/>
        <end position="64"/>
    </location>
</feature>
<proteinExistence type="predicted"/>
<dbReference type="EMBL" id="CP043046">
    <property type="protein sequence ID" value="QEI06301.1"/>
    <property type="molecule type" value="Genomic_DNA"/>
</dbReference>
<dbReference type="RefSeq" id="WP_148814774.1">
    <property type="nucleotide sequence ID" value="NZ_CP043046.1"/>
</dbReference>